<comment type="function">
    <text evidence="1 6">Required for the transposition of the insertion element.</text>
</comment>
<evidence type="ECO:0000256" key="2">
    <source>
        <dbReference type="ARBA" id="ARBA00010961"/>
    </source>
</evidence>
<dbReference type="InterPro" id="IPR001207">
    <property type="entry name" value="Transposase_mutator"/>
</dbReference>
<reference evidence="7 8" key="1">
    <citation type="submission" date="2015-01" db="EMBL/GenBank/DDBJ databases">
        <title>Erwinia tracheiphila.</title>
        <authorList>
            <person name="Shapiro L.R."/>
        </authorList>
    </citation>
    <scope>NUCLEOTIDE SEQUENCE [LARGE SCALE GENOMIC DNA]</scope>
    <source>
        <strain evidence="7 8">BuffGH</strain>
    </source>
</reference>
<protein>
    <recommendedName>
        <fullName evidence="6">Mutator family transposase</fullName>
    </recommendedName>
</protein>
<comment type="similarity">
    <text evidence="2 6">Belongs to the transposase mutator family.</text>
</comment>
<gene>
    <name evidence="7" type="ORF">SY86_03700</name>
</gene>
<accession>A0A0M2KCJ8</accession>
<evidence type="ECO:0000313" key="8">
    <source>
        <dbReference type="Proteomes" id="UP000033924"/>
    </source>
</evidence>
<proteinExistence type="inferred from homology"/>
<evidence type="ECO:0000256" key="6">
    <source>
        <dbReference type="RuleBase" id="RU365089"/>
    </source>
</evidence>
<dbReference type="PANTHER" id="PTHR33217:SF5">
    <property type="entry name" value="MUTATOR FAMILY TRANSPOSASE"/>
    <property type="match status" value="1"/>
</dbReference>
<keyword evidence="8" id="KW-1185">Reference proteome</keyword>
<dbReference type="EMBL" id="JXNU01000003">
    <property type="protein sequence ID" value="KKF34731.1"/>
    <property type="molecule type" value="Genomic_DNA"/>
</dbReference>
<sequence length="85" mass="9890">MLTFFAYPADIRKTLDTTSAIEPLNSVIRDAIKKRKVFPTDDAVKKEVWLAIQAASQKWTMPRRDWRMAMSRFIIGFGDRPDGHY</sequence>
<name>A0A0M2KCJ8_9GAMM</name>
<dbReference type="Pfam" id="PF00872">
    <property type="entry name" value="Transposase_mut"/>
    <property type="match status" value="1"/>
</dbReference>
<dbReference type="GO" id="GO:0003677">
    <property type="term" value="F:DNA binding"/>
    <property type="evidence" value="ECO:0007669"/>
    <property type="project" value="UniProtKB-UniRule"/>
</dbReference>
<keyword evidence="4 6" id="KW-0238">DNA-binding</keyword>
<dbReference type="Proteomes" id="UP000033924">
    <property type="component" value="Unassembled WGS sequence"/>
</dbReference>
<evidence type="ECO:0000256" key="4">
    <source>
        <dbReference type="ARBA" id="ARBA00023125"/>
    </source>
</evidence>
<evidence type="ECO:0000256" key="3">
    <source>
        <dbReference type="ARBA" id="ARBA00022578"/>
    </source>
</evidence>
<dbReference type="GO" id="GO:0004803">
    <property type="term" value="F:transposase activity"/>
    <property type="evidence" value="ECO:0007669"/>
    <property type="project" value="UniProtKB-UniRule"/>
</dbReference>
<comment type="caution">
    <text evidence="7">The sequence shown here is derived from an EMBL/GenBank/DDBJ whole genome shotgun (WGS) entry which is preliminary data.</text>
</comment>
<keyword evidence="3 6" id="KW-0815">Transposition</keyword>
<dbReference type="PATRIC" id="fig|65700.7.peg.933"/>
<dbReference type="GO" id="GO:0006313">
    <property type="term" value="P:DNA transposition"/>
    <property type="evidence" value="ECO:0007669"/>
    <property type="project" value="UniProtKB-UniRule"/>
</dbReference>
<organism evidence="7 8">
    <name type="scientific">Erwinia tracheiphila</name>
    <dbReference type="NCBI Taxonomy" id="65700"/>
    <lineage>
        <taxon>Bacteria</taxon>
        <taxon>Pseudomonadati</taxon>
        <taxon>Pseudomonadota</taxon>
        <taxon>Gammaproteobacteria</taxon>
        <taxon>Enterobacterales</taxon>
        <taxon>Erwiniaceae</taxon>
        <taxon>Erwinia</taxon>
    </lineage>
</organism>
<dbReference type="AlphaFoldDB" id="A0A0M2KCJ8"/>
<keyword evidence="5 6" id="KW-0233">DNA recombination</keyword>
<evidence type="ECO:0000313" key="7">
    <source>
        <dbReference type="EMBL" id="KKF34731.1"/>
    </source>
</evidence>
<evidence type="ECO:0000256" key="5">
    <source>
        <dbReference type="ARBA" id="ARBA00023172"/>
    </source>
</evidence>
<evidence type="ECO:0000256" key="1">
    <source>
        <dbReference type="ARBA" id="ARBA00002190"/>
    </source>
</evidence>
<keyword evidence="6" id="KW-0814">Transposable element</keyword>
<dbReference type="PANTHER" id="PTHR33217">
    <property type="entry name" value="TRANSPOSASE FOR INSERTION SEQUENCE ELEMENT IS1081"/>
    <property type="match status" value="1"/>
</dbReference>